<proteinExistence type="predicted"/>
<protein>
    <recommendedName>
        <fullName evidence="3">Kelch motif family protein</fullName>
    </recommendedName>
</protein>
<feature type="non-terminal residue" evidence="1">
    <location>
        <position position="354"/>
    </location>
</feature>
<dbReference type="SUPFAM" id="SSF50965">
    <property type="entry name" value="Galactose oxidase, central domain"/>
    <property type="match status" value="1"/>
</dbReference>
<evidence type="ECO:0000313" key="2">
    <source>
        <dbReference type="Proteomes" id="UP000023152"/>
    </source>
</evidence>
<evidence type="ECO:0008006" key="3">
    <source>
        <dbReference type="Google" id="ProtNLM"/>
    </source>
</evidence>
<gene>
    <name evidence="1" type="ORF">RFI_17423</name>
</gene>
<name>X6N168_RETFI</name>
<keyword evidence="2" id="KW-1185">Reference proteome</keyword>
<dbReference type="EMBL" id="ASPP01013269">
    <property type="protein sequence ID" value="ETO19806.1"/>
    <property type="molecule type" value="Genomic_DNA"/>
</dbReference>
<dbReference type="Gene3D" id="2.120.10.80">
    <property type="entry name" value="Kelch-type beta propeller"/>
    <property type="match status" value="1"/>
</dbReference>
<dbReference type="Proteomes" id="UP000023152">
    <property type="component" value="Unassembled WGS sequence"/>
</dbReference>
<evidence type="ECO:0000313" key="1">
    <source>
        <dbReference type="EMBL" id="ETO19806.1"/>
    </source>
</evidence>
<organism evidence="1 2">
    <name type="scientific">Reticulomyxa filosa</name>
    <dbReference type="NCBI Taxonomy" id="46433"/>
    <lineage>
        <taxon>Eukaryota</taxon>
        <taxon>Sar</taxon>
        <taxon>Rhizaria</taxon>
        <taxon>Retaria</taxon>
        <taxon>Foraminifera</taxon>
        <taxon>Monothalamids</taxon>
        <taxon>Reticulomyxidae</taxon>
        <taxon>Reticulomyxa</taxon>
    </lineage>
</organism>
<sequence>MYLDSFFIHNILFSVIIKQIYIMKVLCFLQFEEILVCGGGQCYSYHTREKQLKLVCSYATDIYYVANIESTEGIKLIFIGDKSIKQSNYVFLLEYVSVWKSVIASKQTGNELIPFVTSDNKSIVITNEGDYEGSRAVIGGKKKNLLFITSFPRHIEVFDLNTCKIVAYSTLPIGEHCIRHHCFVKKKQNSNEMIFFYGNSGLSIGYDEDSNTFQFRNLRVCSSMRYITNYAYVYINDIILFFGGRNANQLDTSKIVHKYSITENTWLKFENTLTSPLVDACAISSQNSTMIYMFEGICKGNAPQIWHTHLSGWMQEETETEKQWMQQEQEKMQLEDIKNELASVTHEIHFKDFK</sequence>
<reference evidence="1 2" key="1">
    <citation type="journal article" date="2013" name="Curr. Biol.">
        <title>The Genome of the Foraminiferan Reticulomyxa filosa.</title>
        <authorList>
            <person name="Glockner G."/>
            <person name="Hulsmann N."/>
            <person name="Schleicher M."/>
            <person name="Noegel A.A."/>
            <person name="Eichinger L."/>
            <person name="Gallinger C."/>
            <person name="Pawlowski J."/>
            <person name="Sierra R."/>
            <person name="Euteneuer U."/>
            <person name="Pillet L."/>
            <person name="Moustafa A."/>
            <person name="Platzer M."/>
            <person name="Groth M."/>
            <person name="Szafranski K."/>
            <person name="Schliwa M."/>
        </authorList>
    </citation>
    <scope>NUCLEOTIDE SEQUENCE [LARGE SCALE GENOMIC DNA]</scope>
</reference>
<dbReference type="InterPro" id="IPR015915">
    <property type="entry name" value="Kelch-typ_b-propeller"/>
</dbReference>
<accession>X6N168</accession>
<dbReference type="OrthoDB" id="432528at2759"/>
<dbReference type="AlphaFoldDB" id="X6N168"/>
<dbReference type="InterPro" id="IPR011043">
    <property type="entry name" value="Gal_Oxase/kelch_b-propeller"/>
</dbReference>
<comment type="caution">
    <text evidence="1">The sequence shown here is derived from an EMBL/GenBank/DDBJ whole genome shotgun (WGS) entry which is preliminary data.</text>
</comment>